<feature type="compositionally biased region" description="Low complexity" evidence="1">
    <location>
        <begin position="190"/>
        <end position="201"/>
    </location>
</feature>
<evidence type="ECO:0000256" key="2">
    <source>
        <dbReference type="SAM" id="Phobius"/>
    </source>
</evidence>
<organism evidence="3">
    <name type="scientific">Pyrodinium bahamense</name>
    <dbReference type="NCBI Taxonomy" id="73915"/>
    <lineage>
        <taxon>Eukaryota</taxon>
        <taxon>Sar</taxon>
        <taxon>Alveolata</taxon>
        <taxon>Dinophyceae</taxon>
        <taxon>Gonyaulacales</taxon>
        <taxon>Pyrocystaceae</taxon>
        <taxon>Pyrodinium</taxon>
    </lineage>
</organism>
<accession>A0A7S0BBT0</accession>
<name>A0A7S0BBT0_9DINO</name>
<feature type="region of interest" description="Disordered" evidence="1">
    <location>
        <begin position="190"/>
        <end position="220"/>
    </location>
</feature>
<feature type="region of interest" description="Disordered" evidence="1">
    <location>
        <begin position="389"/>
        <end position="423"/>
    </location>
</feature>
<protein>
    <submittedName>
        <fullName evidence="3">Uncharacterized protein</fullName>
    </submittedName>
</protein>
<feature type="transmembrane region" description="Helical" evidence="2">
    <location>
        <begin position="112"/>
        <end position="130"/>
    </location>
</feature>
<feature type="transmembrane region" description="Helical" evidence="2">
    <location>
        <begin position="142"/>
        <end position="163"/>
    </location>
</feature>
<evidence type="ECO:0000313" key="3">
    <source>
        <dbReference type="EMBL" id="CAD8389525.1"/>
    </source>
</evidence>
<keyword evidence="2" id="KW-0472">Membrane</keyword>
<evidence type="ECO:0000256" key="1">
    <source>
        <dbReference type="SAM" id="MobiDB-lite"/>
    </source>
</evidence>
<reference evidence="3" key="1">
    <citation type="submission" date="2021-01" db="EMBL/GenBank/DDBJ databases">
        <authorList>
            <person name="Corre E."/>
            <person name="Pelletier E."/>
            <person name="Niang G."/>
            <person name="Scheremetjew M."/>
            <person name="Finn R."/>
            <person name="Kale V."/>
            <person name="Holt S."/>
            <person name="Cochrane G."/>
            <person name="Meng A."/>
            <person name="Brown T."/>
            <person name="Cohen L."/>
        </authorList>
    </citation>
    <scope>NUCLEOTIDE SEQUENCE</scope>
    <source>
        <strain evidence="3">Pbaha01</strain>
    </source>
</reference>
<keyword evidence="2" id="KW-1133">Transmembrane helix</keyword>
<dbReference type="EMBL" id="HBEG01054252">
    <property type="protein sequence ID" value="CAD8389525.1"/>
    <property type="molecule type" value="Transcribed_RNA"/>
</dbReference>
<feature type="transmembrane region" description="Helical" evidence="2">
    <location>
        <begin position="261"/>
        <end position="283"/>
    </location>
</feature>
<feature type="transmembrane region" description="Helical" evidence="2">
    <location>
        <begin position="289"/>
        <end position="306"/>
    </location>
</feature>
<sequence>MDAVPRPFPGAGSSGGTDRWQGAILRGLHFLTCRICDPPPEVPDTARLTLALVTFGGSAALLATAVRSHTMSLVYCALGLARLLPARSRSCAVVGALSGATWLLLLSLPAPWATGAPAALAALSELCWLVTLRRVLDDEFDVFVAVLFLFLGVELTFGFYPMLMHWGPLVLNSKEVHETVQAVVEHASQAGQQGGSHSTHSGGMGGGNVGPLPHGQEPGPSSPLAVFSQALPLLALLVGVPGLAFAVLVSCWMLEHMWRMVVAVAVAFFSWMALYTSLAFLHVPVSRDTFGKAILGTACILMYHAFSRLTCVDLRAAQTRMLWLGGTFVTVFVLDQTMRGPGDLCPSLLFCVLVACKLAYSTWANFLEATGEGPFFRTKHLLPFKVARREERTQPEGGAAEDADTPTDGAREGADVPLRPDYI</sequence>
<feature type="transmembrane region" description="Helical" evidence="2">
    <location>
        <begin position="230"/>
        <end position="254"/>
    </location>
</feature>
<gene>
    <name evidence="3" type="ORF">PBAH0796_LOCUS33055</name>
</gene>
<proteinExistence type="predicted"/>
<dbReference type="AlphaFoldDB" id="A0A7S0BBT0"/>
<keyword evidence="2" id="KW-0812">Transmembrane</keyword>